<dbReference type="EMBL" id="JAPJDO010000049">
    <property type="protein sequence ID" value="MCX2940870.1"/>
    <property type="molecule type" value="Genomic_DNA"/>
</dbReference>
<evidence type="ECO:0000313" key="2">
    <source>
        <dbReference type="EMBL" id="MCX2940870.1"/>
    </source>
</evidence>
<reference evidence="2 3" key="1">
    <citation type="submission" date="2022-11" db="EMBL/GenBank/DDBJ databases">
        <title>Mycobacterium sp. nov.</title>
        <authorList>
            <person name="Papic B."/>
            <person name="Spicic S."/>
            <person name="Duvnjak S."/>
        </authorList>
    </citation>
    <scope>NUCLEOTIDE SEQUENCE [LARGE SCALE GENOMIC DNA]</scope>
    <source>
        <strain evidence="2 3">CVI_P4</strain>
    </source>
</reference>
<dbReference type="Pfam" id="PF04607">
    <property type="entry name" value="RelA_SpoT"/>
    <property type="match status" value="1"/>
</dbReference>
<organism evidence="2 3">
    <name type="scientific">Mycobacterium pinniadriaticum</name>
    <dbReference type="NCBI Taxonomy" id="2994102"/>
    <lineage>
        <taxon>Bacteria</taxon>
        <taxon>Bacillati</taxon>
        <taxon>Actinomycetota</taxon>
        <taxon>Actinomycetes</taxon>
        <taxon>Mycobacteriales</taxon>
        <taxon>Mycobacteriaceae</taxon>
        <taxon>Mycobacterium</taxon>
    </lineage>
</organism>
<dbReference type="InterPro" id="IPR043519">
    <property type="entry name" value="NT_sf"/>
</dbReference>
<name>A0ABT3SPR0_9MYCO</name>
<protein>
    <submittedName>
        <fullName evidence="2">RelA/SpoT domain-containing protein</fullName>
    </submittedName>
</protein>
<dbReference type="PANTHER" id="PTHR41773">
    <property type="entry name" value="GTP PYROPHOSPHATASE-RELATED"/>
    <property type="match status" value="1"/>
</dbReference>
<evidence type="ECO:0000259" key="1">
    <source>
        <dbReference type="SMART" id="SM00954"/>
    </source>
</evidence>
<sequence>MDEAELVAAYRQRRPLLDTLAAKLQAGAMAALEPVAHIDRIAFRVKAQGSFVKKAAQPKYRHPLSELEDQVAGRVITFFRDDIAVVCAALTDWFGPVEQRTKEPEGPKEFDYESEHFVCVIPEHHKPEGWAEIAEMPTTFELQVRTLFMHAWAEPQHDLGYKGAALDRETERELAWVAASAWGADRTFNDIARRLGAVPVPAARDAPTDRT</sequence>
<accession>A0ABT3SPR0</accession>
<keyword evidence="3" id="KW-1185">Reference proteome</keyword>
<gene>
    <name evidence="2" type="ORF">ORI27_29690</name>
</gene>
<dbReference type="SMART" id="SM00954">
    <property type="entry name" value="RelA_SpoT"/>
    <property type="match status" value="1"/>
</dbReference>
<dbReference type="InterPro" id="IPR007685">
    <property type="entry name" value="RelA_SpoT"/>
</dbReference>
<dbReference type="CDD" id="cd05399">
    <property type="entry name" value="NT_Rel-Spo_like"/>
    <property type="match status" value="1"/>
</dbReference>
<evidence type="ECO:0000313" key="3">
    <source>
        <dbReference type="Proteomes" id="UP001300745"/>
    </source>
</evidence>
<proteinExistence type="predicted"/>
<comment type="caution">
    <text evidence="2">The sequence shown here is derived from an EMBL/GenBank/DDBJ whole genome shotgun (WGS) entry which is preliminary data.</text>
</comment>
<dbReference type="PANTHER" id="PTHR41773:SF1">
    <property type="entry name" value="RELA_SPOT DOMAIN-CONTAINING PROTEIN"/>
    <property type="match status" value="1"/>
</dbReference>
<dbReference type="Proteomes" id="UP001300745">
    <property type="component" value="Unassembled WGS sequence"/>
</dbReference>
<dbReference type="SUPFAM" id="SSF81301">
    <property type="entry name" value="Nucleotidyltransferase"/>
    <property type="match status" value="1"/>
</dbReference>
<dbReference type="Gene3D" id="3.30.460.10">
    <property type="entry name" value="Beta Polymerase, domain 2"/>
    <property type="match status" value="1"/>
</dbReference>
<feature type="domain" description="RelA/SpoT" evidence="1">
    <location>
        <begin position="43"/>
        <end position="165"/>
    </location>
</feature>
<dbReference type="RefSeq" id="WP_266000740.1">
    <property type="nucleotide sequence ID" value="NZ_JAPJDN010000049.1"/>
</dbReference>